<name>A0ABX2GRQ6_9FIRM</name>
<sequence>MKIFTCQDRLEDIMTCIYDAWSAALKVGHSQIQLRKEPVFQQTMFDEYIHIDVNPSKAEKVIRSIRRDISEEAYLDIYYASLSADEDALQAIYNFLRVGFAVGNTVTRLYTNPHVVKLLEIRRRVSNEAHHFREFARFQSLDSKVYISHLEPKNDVIMLVGRHFADRMPSEHWMIIDDNRKIACVHPKDGENYLRYLAEEEFLTLRQTEEYEDEFTDMWKTFFHAVSIKQRENYVCQRNLFPIWKRKHAVEFNRIK</sequence>
<evidence type="ECO:0000313" key="2">
    <source>
        <dbReference type="EMBL" id="NSF75080.1"/>
    </source>
</evidence>
<gene>
    <name evidence="2" type="ORF">G4952_15040</name>
</gene>
<organism evidence="2 3">
    <name type="scientific">Blautia wexlerae</name>
    <dbReference type="NCBI Taxonomy" id="418240"/>
    <lineage>
        <taxon>Bacteria</taxon>
        <taxon>Bacillati</taxon>
        <taxon>Bacillota</taxon>
        <taxon>Clostridia</taxon>
        <taxon>Lachnospirales</taxon>
        <taxon>Lachnospiraceae</taxon>
        <taxon>Blautia</taxon>
    </lineage>
</organism>
<accession>A0ABX2GRQ6</accession>
<protein>
    <submittedName>
        <fullName evidence="2">DNA metabolism protein</fullName>
    </submittedName>
</protein>
<dbReference type="RefSeq" id="WP_173744307.1">
    <property type="nucleotide sequence ID" value="NZ_JAAIPF010000044.1"/>
</dbReference>
<dbReference type="InterPro" id="IPR023875">
    <property type="entry name" value="DNA_repair_put"/>
</dbReference>
<reference evidence="2 3" key="1">
    <citation type="journal article" date="2020" name="Cell Host Microbe">
        <title>Functional and Genomic Variation between Human-Derived Isolates of Lachnospiraceae Reveals Inter- and Intra-Species Diversity.</title>
        <authorList>
            <person name="Sorbara M.T."/>
            <person name="Littmann E.R."/>
            <person name="Fontana E."/>
            <person name="Moody T.U."/>
            <person name="Kohout C.E."/>
            <person name="Gjonbalaj M."/>
            <person name="Eaton V."/>
            <person name="Seok R."/>
            <person name="Leiner I.M."/>
            <person name="Pamer E.G."/>
        </authorList>
    </citation>
    <scope>NUCLEOTIDE SEQUENCE [LARGE SCALE GENOMIC DNA]</scope>
    <source>
        <strain evidence="2 3">MSK.20.11</strain>
    </source>
</reference>
<keyword evidence="3" id="KW-1185">Reference proteome</keyword>
<dbReference type="EMBL" id="JAAIPF010000044">
    <property type="protein sequence ID" value="NSF75080.1"/>
    <property type="molecule type" value="Genomic_DNA"/>
</dbReference>
<comment type="caution">
    <text evidence="2">The sequence shown here is derived from an EMBL/GenBank/DDBJ whole genome shotgun (WGS) entry which is preliminary data.</text>
</comment>
<dbReference type="Pfam" id="PF13566">
    <property type="entry name" value="DUF4130"/>
    <property type="match status" value="1"/>
</dbReference>
<evidence type="ECO:0000259" key="1">
    <source>
        <dbReference type="Pfam" id="PF13566"/>
    </source>
</evidence>
<evidence type="ECO:0000313" key="3">
    <source>
        <dbReference type="Proteomes" id="UP000822152"/>
    </source>
</evidence>
<dbReference type="Proteomes" id="UP000822152">
    <property type="component" value="Unassembled WGS sequence"/>
</dbReference>
<feature type="domain" description="DUF4130" evidence="1">
    <location>
        <begin position="89"/>
        <end position="251"/>
    </location>
</feature>
<dbReference type="NCBIfam" id="TIGR03915">
    <property type="entry name" value="SAM_7_link_chp"/>
    <property type="match status" value="1"/>
</dbReference>
<dbReference type="InterPro" id="IPR025404">
    <property type="entry name" value="DUF4130"/>
</dbReference>
<proteinExistence type="predicted"/>